<keyword evidence="2" id="KW-0472">Membrane</keyword>
<protein>
    <submittedName>
        <fullName evidence="5">Col_cuticle_N domain-containing protein</fullName>
    </submittedName>
</protein>
<keyword evidence="4" id="KW-1185">Reference proteome</keyword>
<accession>A0A183FA94</accession>
<organism evidence="4 5">
    <name type="scientific">Heligmosomoides polygyrus</name>
    <name type="common">Parasitic roundworm</name>
    <dbReference type="NCBI Taxonomy" id="6339"/>
    <lineage>
        <taxon>Eukaryota</taxon>
        <taxon>Metazoa</taxon>
        <taxon>Ecdysozoa</taxon>
        <taxon>Nematoda</taxon>
        <taxon>Chromadorea</taxon>
        <taxon>Rhabditida</taxon>
        <taxon>Rhabditina</taxon>
        <taxon>Rhabditomorpha</taxon>
        <taxon>Strongyloidea</taxon>
        <taxon>Heligmosomidae</taxon>
        <taxon>Heligmosomoides</taxon>
    </lineage>
</organism>
<feature type="transmembrane region" description="Helical" evidence="2">
    <location>
        <begin position="12"/>
        <end position="37"/>
    </location>
</feature>
<evidence type="ECO:0000313" key="4">
    <source>
        <dbReference type="Proteomes" id="UP000050761"/>
    </source>
</evidence>
<evidence type="ECO:0000256" key="2">
    <source>
        <dbReference type="SAM" id="Phobius"/>
    </source>
</evidence>
<reference evidence="5" key="2">
    <citation type="submission" date="2019-09" db="UniProtKB">
        <authorList>
            <consortium name="WormBaseParasite"/>
        </authorList>
    </citation>
    <scope>IDENTIFICATION</scope>
</reference>
<dbReference type="EMBL" id="UZAH01006318">
    <property type="protein sequence ID" value="VDO30846.1"/>
    <property type="molecule type" value="Genomic_DNA"/>
</dbReference>
<evidence type="ECO:0000313" key="5">
    <source>
        <dbReference type="WBParaSite" id="HPBE_0000308601-mRNA-1"/>
    </source>
</evidence>
<feature type="region of interest" description="Disordered" evidence="1">
    <location>
        <begin position="55"/>
        <end position="75"/>
    </location>
</feature>
<dbReference type="Proteomes" id="UP000050761">
    <property type="component" value="Unassembled WGS sequence"/>
</dbReference>
<reference evidence="3 4" key="1">
    <citation type="submission" date="2018-11" db="EMBL/GenBank/DDBJ databases">
        <authorList>
            <consortium name="Pathogen Informatics"/>
        </authorList>
    </citation>
    <scope>NUCLEOTIDE SEQUENCE [LARGE SCALE GENOMIC DNA]</scope>
</reference>
<evidence type="ECO:0000256" key="1">
    <source>
        <dbReference type="SAM" id="MobiDB-lite"/>
    </source>
</evidence>
<evidence type="ECO:0000313" key="3">
    <source>
        <dbReference type="EMBL" id="VDO30846.1"/>
    </source>
</evidence>
<dbReference type="WBParaSite" id="HPBE_0000308601-mRNA-1">
    <property type="protein sequence ID" value="HPBE_0000308601-mRNA-1"/>
    <property type="gene ID" value="HPBE_0000308601"/>
</dbReference>
<keyword evidence="2" id="KW-0812">Transmembrane</keyword>
<gene>
    <name evidence="3" type="ORF">HPBE_LOCUS3087</name>
</gene>
<dbReference type="AlphaFoldDB" id="A0A183FA94"/>
<sequence>MLRINFDVTSYACAIFAGSAYVMVILLVPVRIALALFAEGTTIVSSAGQQSVETDLTALPSKNTQPKSRTTHSRTLQTSIAGKVLVAKFITRRPSFTTLPLKQW</sequence>
<accession>A0A3P7U8T8</accession>
<name>A0A183FA94_HELPZ</name>
<keyword evidence="2" id="KW-1133">Transmembrane helix</keyword>
<proteinExistence type="predicted"/>